<protein>
    <submittedName>
        <fullName evidence="2">Uncharacterized protein</fullName>
    </submittedName>
</protein>
<evidence type="ECO:0000256" key="1">
    <source>
        <dbReference type="SAM" id="Coils"/>
    </source>
</evidence>
<reference evidence="2 3" key="1">
    <citation type="submission" date="2019-03" db="EMBL/GenBank/DDBJ databases">
        <title>Single cell metagenomics reveals metabolic interactions within the superorganism composed of flagellate Streblomastix strix and complex community of Bacteroidetes bacteria on its surface.</title>
        <authorList>
            <person name="Treitli S.C."/>
            <person name="Kolisko M."/>
            <person name="Husnik F."/>
            <person name="Keeling P."/>
            <person name="Hampl V."/>
        </authorList>
    </citation>
    <scope>NUCLEOTIDE SEQUENCE [LARGE SCALE GENOMIC DNA]</scope>
    <source>
        <strain evidence="2">ST1C</strain>
    </source>
</reference>
<dbReference type="AlphaFoldDB" id="A0A5J4WZR0"/>
<organism evidence="2 3">
    <name type="scientific">Streblomastix strix</name>
    <dbReference type="NCBI Taxonomy" id="222440"/>
    <lineage>
        <taxon>Eukaryota</taxon>
        <taxon>Metamonada</taxon>
        <taxon>Preaxostyla</taxon>
        <taxon>Oxymonadida</taxon>
        <taxon>Streblomastigidae</taxon>
        <taxon>Streblomastix</taxon>
    </lineage>
</organism>
<evidence type="ECO:0000313" key="3">
    <source>
        <dbReference type="Proteomes" id="UP000324800"/>
    </source>
</evidence>
<evidence type="ECO:0000313" key="2">
    <source>
        <dbReference type="EMBL" id="KAA6399835.1"/>
    </source>
</evidence>
<name>A0A5J4WZR0_9EUKA</name>
<dbReference type="SUPFAM" id="SSF48371">
    <property type="entry name" value="ARM repeat"/>
    <property type="match status" value="1"/>
</dbReference>
<dbReference type="Gene3D" id="1.25.10.10">
    <property type="entry name" value="Leucine-rich Repeat Variant"/>
    <property type="match status" value="1"/>
</dbReference>
<gene>
    <name evidence="2" type="ORF">EZS28_004640</name>
</gene>
<feature type="coiled-coil region" evidence="1">
    <location>
        <begin position="256"/>
        <end position="300"/>
    </location>
</feature>
<accession>A0A5J4WZR0</accession>
<comment type="caution">
    <text evidence="2">The sequence shown here is derived from an EMBL/GenBank/DDBJ whole genome shotgun (WGS) entry which is preliminary data.</text>
</comment>
<dbReference type="Proteomes" id="UP000324800">
    <property type="component" value="Unassembled WGS sequence"/>
</dbReference>
<dbReference type="InterPro" id="IPR016024">
    <property type="entry name" value="ARM-type_fold"/>
</dbReference>
<dbReference type="EMBL" id="SNRW01000671">
    <property type="protein sequence ID" value="KAA6399835.1"/>
    <property type="molecule type" value="Genomic_DNA"/>
</dbReference>
<keyword evidence="1" id="KW-0175">Coiled coil</keyword>
<proteinExistence type="predicted"/>
<sequence>MNKEEERSNASIRETLSIRVKPNEILSIVGNLEHLKGEKLKESLQQLLFLISTSLEEVIQGADLVIDKIVKLFCMQTSSEIQALCLSVLLNLNAKSGQPIKDAHIEILCSTLIQTIQSPNSSICKAGKSTLINLIIEMKGLKSYLVQHGGFMNKAIQILQQEDNSSSSSSSLQQNSDHVKSAILDILLQLATAQRLIWNKNELNEIIQILEVISGAEEEEGEEQSIEGQAQQLIPLLRSKVSSKENQIQSGHCDNCDIMQERLQRCEDKVRTKEERIKLIEQELRESNNLINILQQQLQQMPSSGGSSFVCVLCKKDRVSMKCEKCQKERCRACSIECNACGILFCKQCIKKCEQSGNAYPKGLNVPIVRSQSVQHVSNNVQHARGINVQFVWNLDQPVQVVRGSLANNAQYIVRYAKKTFAKDVVNNVIDVNAICVHYVLMMAYLVLIKKEYNAKDANEIFVRNALKTAKLAESNGAVVVQVLELDVINAAK</sequence>
<dbReference type="InterPro" id="IPR011989">
    <property type="entry name" value="ARM-like"/>
</dbReference>